<dbReference type="EMBL" id="BAABLX010000009">
    <property type="protein sequence ID" value="GAA4937713.1"/>
    <property type="molecule type" value="Genomic_DNA"/>
</dbReference>
<dbReference type="RefSeq" id="WP_345419331.1">
    <property type="nucleotide sequence ID" value="NZ_AP031496.1"/>
</dbReference>
<feature type="chain" id="PRO_5043483877" description="Phosphate-selective porin O and P" evidence="1">
    <location>
        <begin position="28"/>
        <end position="404"/>
    </location>
</feature>
<organism evidence="2 3">
    <name type="scientific">Halioxenophilus aromaticivorans</name>
    <dbReference type="NCBI Taxonomy" id="1306992"/>
    <lineage>
        <taxon>Bacteria</taxon>
        <taxon>Pseudomonadati</taxon>
        <taxon>Pseudomonadota</taxon>
        <taxon>Gammaproteobacteria</taxon>
        <taxon>Alteromonadales</taxon>
        <taxon>Alteromonadaceae</taxon>
        <taxon>Halioxenophilus</taxon>
    </lineage>
</organism>
<gene>
    <name evidence="2" type="ORF">GCM10025791_14330</name>
</gene>
<reference evidence="3" key="1">
    <citation type="journal article" date="2019" name="Int. J. Syst. Evol. Microbiol.">
        <title>The Global Catalogue of Microorganisms (GCM) 10K type strain sequencing project: providing services to taxonomists for standard genome sequencing and annotation.</title>
        <authorList>
            <consortium name="The Broad Institute Genomics Platform"/>
            <consortium name="The Broad Institute Genome Sequencing Center for Infectious Disease"/>
            <person name="Wu L."/>
            <person name="Ma J."/>
        </authorList>
    </citation>
    <scope>NUCLEOTIDE SEQUENCE [LARGE SCALE GENOMIC DNA]</scope>
    <source>
        <strain evidence="3">JCM 19134</strain>
    </source>
</reference>
<sequence>MFFRGGVKCKRACALILGCLASASTLATGHADDYIKLPSNAPQPIPPPKVFNRFQPKTPATLVATRQQRVTPSADTATKIDRARIETDSPIPVPNQDTFLAISGGLVAPFVLEGSAADGGRLDSDQPYFYSEITAQFKRFGLYTTLWQDTESQLDFDEYYAYWILNKRHNIQLSYGSQYAYFGSYDTNLLSIALTEDLGSLSSDQMLMLSAETNNLSARVFGYRGEAYDYIEGNDDDDDEELIYEKNRYGVDFSVNGNDGYLGISWVSHIADADPFIPHDGLRSIPGLATYASYEGDGWWLGAEYIQALKHLEEGDLDGDITWPAKPSAWHIEIGLDTGEESALALLWSQSQNAEQLYMDSELIGLAYQANLWRSLYGILEASRTKDFEGAPQKLIQLELEYSF</sequence>
<evidence type="ECO:0000313" key="2">
    <source>
        <dbReference type="EMBL" id="GAA4937713.1"/>
    </source>
</evidence>
<protein>
    <recommendedName>
        <fullName evidence="4">Phosphate-selective porin O and P</fullName>
    </recommendedName>
</protein>
<evidence type="ECO:0008006" key="4">
    <source>
        <dbReference type="Google" id="ProtNLM"/>
    </source>
</evidence>
<dbReference type="AlphaFoldDB" id="A0AAV3U0Y3"/>
<keyword evidence="3" id="KW-1185">Reference proteome</keyword>
<evidence type="ECO:0000313" key="3">
    <source>
        <dbReference type="Proteomes" id="UP001409585"/>
    </source>
</evidence>
<proteinExistence type="predicted"/>
<accession>A0AAV3U0Y3</accession>
<evidence type="ECO:0000256" key="1">
    <source>
        <dbReference type="SAM" id="SignalP"/>
    </source>
</evidence>
<dbReference type="Proteomes" id="UP001409585">
    <property type="component" value="Unassembled WGS sequence"/>
</dbReference>
<comment type="caution">
    <text evidence="2">The sequence shown here is derived from an EMBL/GenBank/DDBJ whole genome shotgun (WGS) entry which is preliminary data.</text>
</comment>
<name>A0AAV3U0Y3_9ALTE</name>
<keyword evidence="1" id="KW-0732">Signal</keyword>
<feature type="signal peptide" evidence="1">
    <location>
        <begin position="1"/>
        <end position="27"/>
    </location>
</feature>